<dbReference type="Pfam" id="PF00254">
    <property type="entry name" value="FKBP_C"/>
    <property type="match status" value="1"/>
</dbReference>
<comment type="similarity">
    <text evidence="2 6">Belongs to the FKBP-type PPIase family.</text>
</comment>
<dbReference type="AlphaFoldDB" id="A0A1H5W5W5"/>
<keyword evidence="4 5" id="KW-0413">Isomerase</keyword>
<evidence type="ECO:0000313" key="9">
    <source>
        <dbReference type="Proteomes" id="UP000236721"/>
    </source>
</evidence>
<proteinExistence type="inferred from homology"/>
<organism evidence="8 9">
    <name type="scientific">Vibrio hangzhouensis</name>
    <dbReference type="NCBI Taxonomy" id="462991"/>
    <lineage>
        <taxon>Bacteria</taxon>
        <taxon>Pseudomonadati</taxon>
        <taxon>Pseudomonadota</taxon>
        <taxon>Gammaproteobacteria</taxon>
        <taxon>Vibrionales</taxon>
        <taxon>Vibrionaceae</taxon>
        <taxon>Vibrio</taxon>
    </lineage>
</organism>
<dbReference type="InterPro" id="IPR036944">
    <property type="entry name" value="PPIase_FKBP_N_sf"/>
</dbReference>
<evidence type="ECO:0000256" key="4">
    <source>
        <dbReference type="ARBA" id="ARBA00023235"/>
    </source>
</evidence>
<keyword evidence="9" id="KW-1185">Reference proteome</keyword>
<dbReference type="PANTHER" id="PTHR43811:SF19">
    <property type="entry name" value="39 KDA FK506-BINDING NUCLEAR PROTEIN"/>
    <property type="match status" value="1"/>
</dbReference>
<evidence type="ECO:0000256" key="6">
    <source>
        <dbReference type="RuleBase" id="RU003915"/>
    </source>
</evidence>
<dbReference type="Proteomes" id="UP000236721">
    <property type="component" value="Unassembled WGS sequence"/>
</dbReference>
<evidence type="ECO:0000259" key="7">
    <source>
        <dbReference type="PROSITE" id="PS50059"/>
    </source>
</evidence>
<dbReference type="Gene3D" id="3.10.50.40">
    <property type="match status" value="1"/>
</dbReference>
<evidence type="ECO:0000256" key="1">
    <source>
        <dbReference type="ARBA" id="ARBA00000971"/>
    </source>
</evidence>
<name>A0A1H5W5W5_9VIBR</name>
<evidence type="ECO:0000256" key="3">
    <source>
        <dbReference type="ARBA" id="ARBA00023110"/>
    </source>
</evidence>
<feature type="domain" description="PPIase FKBP-type" evidence="7">
    <location>
        <begin position="118"/>
        <end position="203"/>
    </location>
</feature>
<evidence type="ECO:0000313" key="8">
    <source>
        <dbReference type="EMBL" id="SEF94882.1"/>
    </source>
</evidence>
<dbReference type="PROSITE" id="PS50059">
    <property type="entry name" value="FKBP_PPIASE"/>
    <property type="match status" value="1"/>
</dbReference>
<gene>
    <name evidence="8" type="ORF">SAMN04488244_105145</name>
</gene>
<dbReference type="InterPro" id="IPR000774">
    <property type="entry name" value="PPIase_FKBP_N"/>
</dbReference>
<dbReference type="OrthoDB" id="9814548at2"/>
<comment type="catalytic activity">
    <reaction evidence="1 5 6">
        <text>[protein]-peptidylproline (omega=180) = [protein]-peptidylproline (omega=0)</text>
        <dbReference type="Rhea" id="RHEA:16237"/>
        <dbReference type="Rhea" id="RHEA-COMP:10747"/>
        <dbReference type="Rhea" id="RHEA-COMP:10748"/>
        <dbReference type="ChEBI" id="CHEBI:83833"/>
        <dbReference type="ChEBI" id="CHEBI:83834"/>
        <dbReference type="EC" id="5.2.1.8"/>
    </reaction>
</comment>
<reference evidence="9" key="1">
    <citation type="submission" date="2016-10" db="EMBL/GenBank/DDBJ databases">
        <authorList>
            <person name="Varghese N."/>
            <person name="Submissions S."/>
        </authorList>
    </citation>
    <scope>NUCLEOTIDE SEQUENCE [LARGE SCALE GENOMIC DNA]</scope>
    <source>
        <strain evidence="9">CGMCC 1.7062</strain>
    </source>
</reference>
<keyword evidence="3 5" id="KW-0697">Rotamase</keyword>
<evidence type="ECO:0000256" key="5">
    <source>
        <dbReference type="PROSITE-ProRule" id="PRU00277"/>
    </source>
</evidence>
<dbReference type="EC" id="5.2.1.8" evidence="6"/>
<dbReference type="InterPro" id="IPR046357">
    <property type="entry name" value="PPIase_dom_sf"/>
</dbReference>
<dbReference type="SUPFAM" id="SSF54534">
    <property type="entry name" value="FKBP-like"/>
    <property type="match status" value="1"/>
</dbReference>
<accession>A0A1H5W5W5</accession>
<dbReference type="EMBL" id="FNVG01000005">
    <property type="protein sequence ID" value="SEF94882.1"/>
    <property type="molecule type" value="Genomic_DNA"/>
</dbReference>
<dbReference type="GO" id="GO:0006457">
    <property type="term" value="P:protein folding"/>
    <property type="evidence" value="ECO:0007669"/>
    <property type="project" value="InterPro"/>
</dbReference>
<dbReference type="InterPro" id="IPR001179">
    <property type="entry name" value="PPIase_FKBP_dom"/>
</dbReference>
<dbReference type="RefSeq" id="WP_103879650.1">
    <property type="nucleotide sequence ID" value="NZ_FNVG01000005.1"/>
</dbReference>
<protein>
    <recommendedName>
        <fullName evidence="6">Peptidyl-prolyl cis-trans isomerase</fullName>
        <ecNumber evidence="6">5.2.1.8</ecNumber>
    </recommendedName>
</protein>
<evidence type="ECO:0000256" key="2">
    <source>
        <dbReference type="ARBA" id="ARBA00006577"/>
    </source>
</evidence>
<dbReference type="PANTHER" id="PTHR43811">
    <property type="entry name" value="FKBP-TYPE PEPTIDYL-PROLYL CIS-TRANS ISOMERASE FKPA"/>
    <property type="match status" value="1"/>
</dbReference>
<dbReference type="GO" id="GO:0003755">
    <property type="term" value="F:peptidyl-prolyl cis-trans isomerase activity"/>
    <property type="evidence" value="ECO:0007669"/>
    <property type="project" value="UniProtKB-UniRule"/>
</dbReference>
<dbReference type="Gene3D" id="1.10.287.460">
    <property type="entry name" value="Peptidyl-prolyl cis-trans isomerase, FKBP-type, N-terminal domain"/>
    <property type="match status" value="1"/>
</dbReference>
<sequence>MEIETLEQKVSYIFGREIAQELAKKSFPKMNIKIVQEAIMDTFMQKEWPFDPSDAESLKAEMEEQRKAAATELKQKQIEFEQTFFEKNGQRDEVVIHSSGIQYEVLVEGTEEISASANTQFLMRHKTWLLNGRQVDGSIHLPAPITVSLHQAPVSWLIALKQMKLGATWRLYVPGHLAYKEDEHPRIPEETAVIFDLHVESTQ</sequence>
<dbReference type="Pfam" id="PF01346">
    <property type="entry name" value="FKBP_N"/>
    <property type="match status" value="1"/>
</dbReference>